<evidence type="ECO:0000313" key="6">
    <source>
        <dbReference type="Proteomes" id="UP000245533"/>
    </source>
</evidence>
<comment type="caution">
    <text evidence="5">The sequence shown here is derived from an EMBL/GenBank/DDBJ whole genome shotgun (WGS) entry which is preliminary data.</text>
</comment>
<dbReference type="RefSeq" id="WP_109645832.1">
    <property type="nucleotide sequence ID" value="NZ_QGGB01000004.1"/>
</dbReference>
<dbReference type="Gene3D" id="2.170.130.10">
    <property type="entry name" value="TonB-dependent receptor, plug domain"/>
    <property type="match status" value="1"/>
</dbReference>
<evidence type="ECO:0000256" key="1">
    <source>
        <dbReference type="ARBA" id="ARBA00004442"/>
    </source>
</evidence>
<dbReference type="InterPro" id="IPR036942">
    <property type="entry name" value="Beta-barrel_TonB_sf"/>
</dbReference>
<dbReference type="Proteomes" id="UP000245533">
    <property type="component" value="Unassembled WGS sequence"/>
</dbReference>
<dbReference type="InterPro" id="IPR041700">
    <property type="entry name" value="OMP_b-brl_3"/>
</dbReference>
<evidence type="ECO:0000256" key="3">
    <source>
        <dbReference type="ARBA" id="ARBA00023237"/>
    </source>
</evidence>
<evidence type="ECO:0000313" key="5">
    <source>
        <dbReference type="EMBL" id="PWN07201.1"/>
    </source>
</evidence>
<dbReference type="PANTHER" id="PTHR40980:SF4">
    <property type="entry name" value="TONB-DEPENDENT RECEPTOR-LIKE BETA-BARREL DOMAIN-CONTAINING PROTEIN"/>
    <property type="match status" value="1"/>
</dbReference>
<keyword evidence="6" id="KW-1185">Reference proteome</keyword>
<organism evidence="5 6">
    <name type="scientific">Rhodohalobacter mucosus</name>
    <dbReference type="NCBI Taxonomy" id="2079485"/>
    <lineage>
        <taxon>Bacteria</taxon>
        <taxon>Pseudomonadati</taxon>
        <taxon>Balneolota</taxon>
        <taxon>Balneolia</taxon>
        <taxon>Balneolales</taxon>
        <taxon>Balneolaceae</taxon>
        <taxon>Rhodohalobacter</taxon>
    </lineage>
</organism>
<dbReference type="InterPro" id="IPR037066">
    <property type="entry name" value="Plug_dom_sf"/>
</dbReference>
<dbReference type="InterPro" id="IPR008969">
    <property type="entry name" value="CarboxyPept-like_regulatory"/>
</dbReference>
<proteinExistence type="predicted"/>
<dbReference type="Gene3D" id="2.40.170.20">
    <property type="entry name" value="TonB-dependent receptor, beta-barrel domain"/>
    <property type="match status" value="1"/>
</dbReference>
<dbReference type="Pfam" id="PF13620">
    <property type="entry name" value="CarboxypepD_reg"/>
    <property type="match status" value="1"/>
</dbReference>
<dbReference type="SUPFAM" id="SSF49464">
    <property type="entry name" value="Carboxypeptidase regulatory domain-like"/>
    <property type="match status" value="1"/>
</dbReference>
<reference evidence="5 6" key="1">
    <citation type="submission" date="2018-05" db="EMBL/GenBank/DDBJ databases">
        <title>Rhodohalobacter halophilus gen. nov., sp. nov., a moderately halophilic member of the family Balneolaceae.</title>
        <authorList>
            <person name="Liu Z.-W."/>
        </authorList>
    </citation>
    <scope>NUCLEOTIDE SEQUENCE [LARGE SCALE GENOMIC DNA]</scope>
    <source>
        <strain evidence="5 6">8A47</strain>
    </source>
</reference>
<keyword evidence="3" id="KW-0998">Cell outer membrane</keyword>
<dbReference type="PANTHER" id="PTHR40980">
    <property type="entry name" value="PLUG DOMAIN-CONTAINING PROTEIN"/>
    <property type="match status" value="1"/>
</dbReference>
<keyword evidence="2" id="KW-0472">Membrane</keyword>
<dbReference type="Pfam" id="PF14905">
    <property type="entry name" value="OMP_b-brl_3"/>
    <property type="match status" value="1"/>
</dbReference>
<protein>
    <recommendedName>
        <fullName evidence="4">Outer membrane protein beta-barrel domain-containing protein</fullName>
    </recommendedName>
</protein>
<dbReference type="EMBL" id="QGGB01000004">
    <property type="protein sequence ID" value="PWN07201.1"/>
    <property type="molecule type" value="Genomic_DNA"/>
</dbReference>
<dbReference type="Gene3D" id="2.60.40.1120">
    <property type="entry name" value="Carboxypeptidase-like, regulatory domain"/>
    <property type="match status" value="1"/>
</dbReference>
<accession>A0A316TU76</accession>
<evidence type="ECO:0000259" key="4">
    <source>
        <dbReference type="Pfam" id="PF14905"/>
    </source>
</evidence>
<comment type="subcellular location">
    <subcellularLocation>
        <location evidence="1">Cell outer membrane</location>
    </subcellularLocation>
</comment>
<dbReference type="SUPFAM" id="SSF56935">
    <property type="entry name" value="Porins"/>
    <property type="match status" value="1"/>
</dbReference>
<feature type="domain" description="Outer membrane protein beta-barrel" evidence="4">
    <location>
        <begin position="385"/>
        <end position="787"/>
    </location>
</feature>
<dbReference type="GO" id="GO:0009279">
    <property type="term" value="C:cell outer membrane"/>
    <property type="evidence" value="ECO:0007669"/>
    <property type="project" value="UniProtKB-SubCell"/>
</dbReference>
<dbReference type="OrthoDB" id="606851at2"/>
<name>A0A316TU76_9BACT</name>
<gene>
    <name evidence="5" type="ORF">DDZ15_05220</name>
</gene>
<dbReference type="AlphaFoldDB" id="A0A316TU76"/>
<evidence type="ECO:0000256" key="2">
    <source>
        <dbReference type="ARBA" id="ARBA00023136"/>
    </source>
</evidence>
<sequence length="813" mass="90883">MNVHPLLWFTGILFIFCLLPVHAISQVQIIGTVSEADNTPIPSANVLILSPADSSLVKGAVTDRDGQFSIENVESGTYIISISMIGFKEHERSIVLDDRNDSQLNLERIILQESLEQLGEVVATARRPLYEQQVDRLVVNVQSRITTSGSSALEVLEKSPGVQLNRQSNNLSLNGKSGVIIMINDKVVRLPLEAVITMLNGMSSSNIEKIELITTPPARYDAEGNAGIINIRMKDYTDLGYTGTIGTDVGYNSAETLGGNFSFSSRKRKVALLLNYSISYNNSEEHMFSERFVTESGFTQNVRTENSRDPITAVQNLTAGIEYAITKDTDIELILTGYRRLWDTADFSENLNHSSPGQLQTMEQRIQEKNLWQNGILNLGIDHAFRSDRTLNLDLDYLYYNNSNPSDYQIDVLSGTIDPNSADIINVEKDTPLSFWVTKMDYRHGISEYVSLETGIKGTFSNFSNDVRVNERINGTFQMNNLFSNEADQNEFIGAAYVASNITPSESIQINAGIRYEYVDRNLSSPDEGSIVDLQTGRFFPSLFIQKGFQGPNSLNFSYSRRITRPTFWDLAPFVFFIDPNTFLSGNSNLKSAISDNFSLGFSRNQFLVTLSYSHSSDEIAPWQPVYNSDTDNQTYSTQNLDYLDTYALTSSFPVNLSRWLNIRLNATGTYQFYRSAHLEDNFSGEAAGFNANIVNTITLTDNLLFEVSGMYISKSVWGITRSSPMGTLDLGLQKSFSDGQGTLRLRANDILNTNILQARTNLESDGLSSVWRYNRDFRSVAISFSWNFGSSDFENVEVNSGSAEEQNRVGIN</sequence>